<gene>
    <name evidence="2" type="ORF">JWG45_17915</name>
</gene>
<feature type="transmembrane region" description="Helical" evidence="1">
    <location>
        <begin position="31"/>
        <end position="50"/>
    </location>
</feature>
<reference evidence="2 3" key="1">
    <citation type="submission" date="2021-02" db="EMBL/GenBank/DDBJ databases">
        <title>Leptospira ainlahdjerensis sp. nov., Leptospira ainazelensis sp. nov., Leptospira abararensis sp. nov. and Leptospira chreensis sp. nov., four new species isolated from water sources in Algeria.</title>
        <authorList>
            <person name="Amara Korba A."/>
            <person name="Kainiu M."/>
            <person name="Vincent A.T."/>
            <person name="Mariet J.-F."/>
            <person name="Veyrier F.J."/>
            <person name="Goarant C."/>
            <person name="Picardeau M."/>
        </authorList>
    </citation>
    <scope>NUCLEOTIDE SEQUENCE [LARGE SCALE GENOMIC DNA]</scope>
    <source>
        <strain evidence="2 3">201903070</strain>
    </source>
</reference>
<keyword evidence="1" id="KW-0812">Transmembrane</keyword>
<keyword evidence="1" id="KW-1133">Transmembrane helix</keyword>
<organism evidence="2 3">
    <name type="scientific">Leptospira ainlahdjerensis</name>
    <dbReference type="NCBI Taxonomy" id="2810033"/>
    <lineage>
        <taxon>Bacteria</taxon>
        <taxon>Pseudomonadati</taxon>
        <taxon>Spirochaetota</taxon>
        <taxon>Spirochaetia</taxon>
        <taxon>Leptospirales</taxon>
        <taxon>Leptospiraceae</taxon>
        <taxon>Leptospira</taxon>
    </lineage>
</organism>
<sequence length="314" mass="35020">MVRIKTQLGSLNPEDFPISPKPTLIPWKRTGALLTAAASVFVVFGIFFFYKIPNNSHKIAGTLKTSRGTCEQNESSDQRIGYRTVENSYCDLVLEGMGTFSIRIFPNTRMNMETSSDYLRINVQEGSALLSSIQRKEGITVQANSPHIRSTLLGTSLFISANADKERIFLIEGLIQVQALDVTEDSESTLVKSGSMAEAANWEESSKPNEIQIQISPISGKEESILQSQLDSMKRIRKSESPIEYESGDIKTIENLHEGEKWSSRPYVQIIKKNGTVHEGYLIEIGDFYSIQSIDSGLVRMPKASISEITTLRK</sequence>
<name>A0ABS2UF67_9LEPT</name>
<proteinExistence type="predicted"/>
<dbReference type="NCBIfam" id="NF047528">
    <property type="entry name" value="LIMLP_03685_anti-sigma"/>
    <property type="match status" value="1"/>
</dbReference>
<protein>
    <recommendedName>
        <fullName evidence="4">Iron dicitrate transport regulator FecR</fullName>
    </recommendedName>
</protein>
<evidence type="ECO:0000313" key="2">
    <source>
        <dbReference type="EMBL" id="MBM9579027.1"/>
    </source>
</evidence>
<accession>A0ABS2UF67</accession>
<comment type="caution">
    <text evidence="2">The sequence shown here is derived from an EMBL/GenBank/DDBJ whole genome shotgun (WGS) entry which is preliminary data.</text>
</comment>
<keyword evidence="1" id="KW-0472">Membrane</keyword>
<evidence type="ECO:0000256" key="1">
    <source>
        <dbReference type="SAM" id="Phobius"/>
    </source>
</evidence>
<evidence type="ECO:0000313" key="3">
    <source>
        <dbReference type="Proteomes" id="UP000724686"/>
    </source>
</evidence>
<dbReference type="Proteomes" id="UP000724686">
    <property type="component" value="Unassembled WGS sequence"/>
</dbReference>
<keyword evidence="3" id="KW-1185">Reference proteome</keyword>
<dbReference type="EMBL" id="JAFFPU010000073">
    <property type="protein sequence ID" value="MBM9579027.1"/>
    <property type="molecule type" value="Genomic_DNA"/>
</dbReference>
<evidence type="ECO:0008006" key="4">
    <source>
        <dbReference type="Google" id="ProtNLM"/>
    </source>
</evidence>